<evidence type="ECO:0000256" key="7">
    <source>
        <dbReference type="ARBA" id="ARBA00023136"/>
    </source>
</evidence>
<feature type="transmembrane region" description="Helical" evidence="9">
    <location>
        <begin position="463"/>
        <end position="487"/>
    </location>
</feature>
<dbReference type="GO" id="GO:0005044">
    <property type="term" value="F:scavenger receptor activity"/>
    <property type="evidence" value="ECO:0007669"/>
    <property type="project" value="TreeGrafter"/>
</dbReference>
<reference evidence="10" key="1">
    <citation type="submission" date="2021-05" db="EMBL/GenBank/DDBJ databases">
        <authorList>
            <person name="Alioto T."/>
            <person name="Alioto T."/>
            <person name="Gomez Garrido J."/>
        </authorList>
    </citation>
    <scope>NUCLEOTIDE SEQUENCE</scope>
</reference>
<dbReference type="EMBL" id="HBUE01083572">
    <property type="protein sequence ID" value="CAG6478644.1"/>
    <property type="molecule type" value="Transcribed_RNA"/>
</dbReference>
<evidence type="ECO:0000256" key="6">
    <source>
        <dbReference type="ARBA" id="ARBA00022989"/>
    </source>
</evidence>
<dbReference type="GO" id="GO:0005886">
    <property type="term" value="C:plasma membrane"/>
    <property type="evidence" value="ECO:0007669"/>
    <property type="project" value="UniProtKB-SubCell"/>
</dbReference>
<evidence type="ECO:0000256" key="5">
    <source>
        <dbReference type="ARBA" id="ARBA00022692"/>
    </source>
</evidence>
<evidence type="ECO:0000256" key="4">
    <source>
        <dbReference type="ARBA" id="ARBA00022475"/>
    </source>
</evidence>
<evidence type="ECO:0000256" key="1">
    <source>
        <dbReference type="ARBA" id="ARBA00003156"/>
    </source>
</evidence>
<comment type="similarity">
    <text evidence="3">Belongs to the CD36 family.</text>
</comment>
<proteinExistence type="inferred from homology"/>
<accession>A0A8D8BNA2</accession>
<dbReference type="AlphaFoldDB" id="A0A8D8BNA2"/>
<evidence type="ECO:0000256" key="8">
    <source>
        <dbReference type="ARBA" id="ARBA00023180"/>
    </source>
</evidence>
<keyword evidence="7 9" id="KW-0472">Membrane</keyword>
<dbReference type="InterPro" id="IPR002159">
    <property type="entry name" value="CD36_fam"/>
</dbReference>
<organism evidence="10">
    <name type="scientific">Culex pipiens</name>
    <name type="common">House mosquito</name>
    <dbReference type="NCBI Taxonomy" id="7175"/>
    <lineage>
        <taxon>Eukaryota</taxon>
        <taxon>Metazoa</taxon>
        <taxon>Ecdysozoa</taxon>
        <taxon>Arthropoda</taxon>
        <taxon>Hexapoda</taxon>
        <taxon>Insecta</taxon>
        <taxon>Pterygota</taxon>
        <taxon>Neoptera</taxon>
        <taxon>Endopterygota</taxon>
        <taxon>Diptera</taxon>
        <taxon>Nematocera</taxon>
        <taxon>Culicoidea</taxon>
        <taxon>Culicidae</taxon>
        <taxon>Culicinae</taxon>
        <taxon>Culicini</taxon>
        <taxon>Culex</taxon>
        <taxon>Culex</taxon>
    </lineage>
</organism>
<dbReference type="PANTHER" id="PTHR11923:SF114">
    <property type="entry name" value="FI02050P-RELATED"/>
    <property type="match status" value="1"/>
</dbReference>
<evidence type="ECO:0000313" key="10">
    <source>
        <dbReference type="EMBL" id="CAG6478643.1"/>
    </source>
</evidence>
<dbReference type="PRINTS" id="PR01609">
    <property type="entry name" value="CD36FAMILY"/>
</dbReference>
<evidence type="ECO:0000256" key="2">
    <source>
        <dbReference type="ARBA" id="ARBA00004236"/>
    </source>
</evidence>
<name>A0A8D8BNA2_CULPI</name>
<dbReference type="GO" id="GO:0005737">
    <property type="term" value="C:cytoplasm"/>
    <property type="evidence" value="ECO:0007669"/>
    <property type="project" value="TreeGrafter"/>
</dbReference>
<comment type="subcellular location">
    <subcellularLocation>
        <location evidence="2">Cell membrane</location>
    </subcellularLocation>
</comment>
<feature type="transmembrane region" description="Helical" evidence="9">
    <location>
        <begin position="12"/>
        <end position="34"/>
    </location>
</feature>
<evidence type="ECO:0000256" key="3">
    <source>
        <dbReference type="ARBA" id="ARBA00010532"/>
    </source>
</evidence>
<keyword evidence="4" id="KW-1003">Cell membrane</keyword>
<sequence length="492" mass="55494">MCCRCSNKAKRWWSLGLSALICLFAIALGIAWPLRVDSAIKKQFVLQPGTEIYDSWLAPPVDTHLELYLWNWTNAEEDYTVAGYKPRLEQLGPYTFREIHERSNVSWNDDEFSVTYYQKRIWHYERELSKGDLENDIVVTINPILLTIGFTLKDNPFLLGFIDLIINENREEMEISPLYKVTASEILFEGYDDKLLTNLLDVVANNPGIADQVDLPPFDRFGWFYGRNESELYDGNFTIGTGVDALDNLGMMRLWNGLDRTPYYRDECGRVVGSSGELWPPYQEPERPNVTVFSSDICSAMTLEFDGAFSLHGVDGFKWKGNDRPFDNGHNYAETNCQCTAAEEECPVLAPGTMDVSSCKLGAPATVSYPHYYLAHPSYRDAVEGMTPSKADHEFMMALEPTTGIPLAVKAQLQVNLDVKQYGLTIFEGIPNVMLPVLWFRQTAQLTEELAGDLKLLLILPNIGVYVAIALGVVGVVSFAVSLYCSLKVWKD</sequence>
<comment type="function">
    <text evidence="1">Plays an olfactory role that is not restricted to pheromone sensitivity.</text>
</comment>
<keyword evidence="8" id="KW-0325">Glycoprotein</keyword>
<keyword evidence="6 9" id="KW-1133">Transmembrane helix</keyword>
<protein>
    <submittedName>
        <fullName evidence="10">Protein croquemort</fullName>
    </submittedName>
</protein>
<dbReference type="PANTHER" id="PTHR11923">
    <property type="entry name" value="SCAVENGER RECEPTOR CLASS B TYPE-1 SR-B1"/>
    <property type="match status" value="1"/>
</dbReference>
<dbReference type="EMBL" id="HBUE01083571">
    <property type="protein sequence ID" value="CAG6478643.1"/>
    <property type="molecule type" value="Transcribed_RNA"/>
</dbReference>
<evidence type="ECO:0000256" key="9">
    <source>
        <dbReference type="SAM" id="Phobius"/>
    </source>
</evidence>
<keyword evidence="5 9" id="KW-0812">Transmembrane</keyword>
<dbReference type="Pfam" id="PF01130">
    <property type="entry name" value="CD36"/>
    <property type="match status" value="1"/>
</dbReference>